<reference evidence="4 5" key="1">
    <citation type="journal article" date="2019" name="Environ. Microbiol.">
        <title>Species interactions and distinct microbial communities in high Arctic permafrost affected cryosols are associated with the CH4 and CO2 gas fluxes.</title>
        <authorList>
            <person name="Altshuler I."/>
            <person name="Hamel J."/>
            <person name="Turney S."/>
            <person name="Magnuson E."/>
            <person name="Levesque R."/>
            <person name="Greer C."/>
            <person name="Whyte L.G."/>
        </authorList>
    </citation>
    <scope>NUCLEOTIDE SEQUENCE [LARGE SCALE GENOMIC DNA]</scope>
    <source>
        <strain evidence="4 5">E4</strain>
    </source>
</reference>
<evidence type="ECO:0000259" key="2">
    <source>
        <dbReference type="PROSITE" id="PS50885"/>
    </source>
</evidence>
<sequence>MDQRPSISADDNPGTRPSLSRELNRIHMMVVLLGMGLAGFLLTVLALIALRSQANFNLHLTARAIGYTSEAAVVFNDKPAARDTLELIATNEDFYQAKILTVDGKVLAEWQRPQTGTWDKLGQLVGHLAFPMPITLPILHANQQIGTVWLAGDGASLIGFLLKVIIGLLASLLLTAVVAFTLSRRMVKRIVGSLQNITDVTHAVSANRTFNLRAPSAPIAELHTLSCDFNSLLTEMETWQNHLKIENDSLAHKAQHDSLTGLRNRAFFIDTLNQCYNPLRPQTSLALLFIDVDNFKEINDSLGHAAGDKVLIDIGVRLGMHLQENALLARLGGDEFAVLLQLQDAALPESSVEEKAISVAQNIVKGMQEPLTLRDGKTLLVSLSIGIALTPAQAANPKELLERADEAMYRSKKFTGSCWHLADHAPLTAVADPH</sequence>
<organism evidence="4 5">
    <name type="scientific">Ewingella americana</name>
    <dbReference type="NCBI Taxonomy" id="41202"/>
    <lineage>
        <taxon>Bacteria</taxon>
        <taxon>Pseudomonadati</taxon>
        <taxon>Pseudomonadota</taxon>
        <taxon>Gammaproteobacteria</taxon>
        <taxon>Enterobacterales</taxon>
        <taxon>Yersiniaceae</taxon>
        <taxon>Ewingella</taxon>
    </lineage>
</organism>
<dbReference type="SMART" id="SM00267">
    <property type="entry name" value="GGDEF"/>
    <property type="match status" value="1"/>
</dbReference>
<evidence type="ECO:0000256" key="1">
    <source>
        <dbReference type="SAM" id="Phobius"/>
    </source>
</evidence>
<keyword evidence="5" id="KW-1185">Reference proteome</keyword>
<dbReference type="InterPro" id="IPR033417">
    <property type="entry name" value="CHASE8"/>
</dbReference>
<keyword evidence="1" id="KW-0812">Transmembrane</keyword>
<dbReference type="Proteomes" id="UP000317663">
    <property type="component" value="Unassembled WGS sequence"/>
</dbReference>
<dbReference type="PANTHER" id="PTHR46663:SF2">
    <property type="entry name" value="GGDEF DOMAIN-CONTAINING PROTEIN"/>
    <property type="match status" value="1"/>
</dbReference>
<dbReference type="EMBL" id="RCZD01000005">
    <property type="protein sequence ID" value="TPG61985.1"/>
    <property type="molecule type" value="Genomic_DNA"/>
</dbReference>
<proteinExistence type="predicted"/>
<evidence type="ECO:0000259" key="3">
    <source>
        <dbReference type="PROSITE" id="PS50887"/>
    </source>
</evidence>
<dbReference type="Pfam" id="PF17152">
    <property type="entry name" value="CHASE8"/>
    <property type="match status" value="1"/>
</dbReference>
<feature type="transmembrane region" description="Helical" evidence="1">
    <location>
        <begin position="160"/>
        <end position="182"/>
    </location>
</feature>
<dbReference type="InterPro" id="IPR052163">
    <property type="entry name" value="DGC-Regulatory_Protein"/>
</dbReference>
<accession>A0A502GJE1</accession>
<dbReference type="SUPFAM" id="SSF55073">
    <property type="entry name" value="Nucleotide cyclase"/>
    <property type="match status" value="1"/>
</dbReference>
<dbReference type="PROSITE" id="PS50887">
    <property type="entry name" value="GGDEF"/>
    <property type="match status" value="1"/>
</dbReference>
<dbReference type="Gene3D" id="3.30.70.270">
    <property type="match status" value="1"/>
</dbReference>
<dbReference type="InterPro" id="IPR029787">
    <property type="entry name" value="Nucleotide_cyclase"/>
</dbReference>
<dbReference type="PROSITE" id="PS50885">
    <property type="entry name" value="HAMP"/>
    <property type="match status" value="1"/>
</dbReference>
<dbReference type="InterPro" id="IPR000160">
    <property type="entry name" value="GGDEF_dom"/>
</dbReference>
<dbReference type="Pfam" id="PF00990">
    <property type="entry name" value="GGDEF"/>
    <property type="match status" value="1"/>
</dbReference>
<dbReference type="GO" id="GO:0016020">
    <property type="term" value="C:membrane"/>
    <property type="evidence" value="ECO:0007669"/>
    <property type="project" value="InterPro"/>
</dbReference>
<protein>
    <submittedName>
        <fullName evidence="4">Diguanylate cyclase</fullName>
    </submittedName>
</protein>
<name>A0A502GJE1_9GAMM</name>
<feature type="transmembrane region" description="Helical" evidence="1">
    <location>
        <begin position="26"/>
        <end position="50"/>
    </location>
</feature>
<dbReference type="InterPro" id="IPR043128">
    <property type="entry name" value="Rev_trsase/Diguanyl_cyclase"/>
</dbReference>
<gene>
    <name evidence="4" type="ORF">EAH77_11095</name>
</gene>
<keyword evidence="1" id="KW-0472">Membrane</keyword>
<feature type="domain" description="GGDEF" evidence="3">
    <location>
        <begin position="283"/>
        <end position="424"/>
    </location>
</feature>
<dbReference type="GO" id="GO:0007165">
    <property type="term" value="P:signal transduction"/>
    <property type="evidence" value="ECO:0007669"/>
    <property type="project" value="InterPro"/>
</dbReference>
<dbReference type="AlphaFoldDB" id="A0A502GJE1"/>
<dbReference type="OrthoDB" id="9812260at2"/>
<dbReference type="InterPro" id="IPR003660">
    <property type="entry name" value="HAMP_dom"/>
</dbReference>
<feature type="domain" description="HAMP" evidence="2">
    <location>
        <begin position="188"/>
        <end position="241"/>
    </location>
</feature>
<dbReference type="NCBIfam" id="TIGR00254">
    <property type="entry name" value="GGDEF"/>
    <property type="match status" value="1"/>
</dbReference>
<dbReference type="RefSeq" id="WP_140472574.1">
    <property type="nucleotide sequence ID" value="NZ_RCZD01000005.1"/>
</dbReference>
<dbReference type="CDD" id="cd01949">
    <property type="entry name" value="GGDEF"/>
    <property type="match status" value="1"/>
</dbReference>
<keyword evidence="1" id="KW-1133">Transmembrane helix</keyword>
<evidence type="ECO:0000313" key="5">
    <source>
        <dbReference type="Proteomes" id="UP000317663"/>
    </source>
</evidence>
<dbReference type="PANTHER" id="PTHR46663">
    <property type="entry name" value="DIGUANYLATE CYCLASE DGCT-RELATED"/>
    <property type="match status" value="1"/>
</dbReference>
<evidence type="ECO:0000313" key="4">
    <source>
        <dbReference type="EMBL" id="TPG61985.1"/>
    </source>
</evidence>
<comment type="caution">
    <text evidence="4">The sequence shown here is derived from an EMBL/GenBank/DDBJ whole genome shotgun (WGS) entry which is preliminary data.</text>
</comment>